<accession>A0ABT8GH13</accession>
<keyword evidence="3" id="KW-0732">Signal</keyword>
<dbReference type="CDD" id="cd05829">
    <property type="entry name" value="Sortase_F"/>
    <property type="match status" value="1"/>
</dbReference>
<evidence type="ECO:0000313" key="4">
    <source>
        <dbReference type="EMBL" id="MDN4480731.1"/>
    </source>
</evidence>
<evidence type="ECO:0000256" key="2">
    <source>
        <dbReference type="SAM" id="MobiDB-lite"/>
    </source>
</evidence>
<dbReference type="Gene3D" id="2.40.260.10">
    <property type="entry name" value="Sortase"/>
    <property type="match status" value="1"/>
</dbReference>
<feature type="region of interest" description="Disordered" evidence="2">
    <location>
        <begin position="20"/>
        <end position="40"/>
    </location>
</feature>
<dbReference type="RefSeq" id="WP_301142188.1">
    <property type="nucleotide sequence ID" value="NZ_JAUHQA010000001.1"/>
</dbReference>
<dbReference type="EMBL" id="JAUHQA010000001">
    <property type="protein sequence ID" value="MDN4480731.1"/>
    <property type="molecule type" value="Genomic_DNA"/>
</dbReference>
<evidence type="ECO:0000256" key="1">
    <source>
        <dbReference type="ARBA" id="ARBA00022801"/>
    </source>
</evidence>
<evidence type="ECO:0000256" key="3">
    <source>
        <dbReference type="SAM" id="SignalP"/>
    </source>
</evidence>
<comment type="caution">
    <text evidence="4">The sequence shown here is derived from an EMBL/GenBank/DDBJ whole genome shotgun (WGS) entry which is preliminary data.</text>
</comment>
<gene>
    <name evidence="4" type="ORF">QQX02_07340</name>
</gene>
<proteinExistence type="predicted"/>
<dbReference type="InterPro" id="IPR005754">
    <property type="entry name" value="Sortase"/>
</dbReference>
<feature type="compositionally biased region" description="Low complexity" evidence="2">
    <location>
        <begin position="22"/>
        <end position="40"/>
    </location>
</feature>
<dbReference type="Proteomes" id="UP001172708">
    <property type="component" value="Unassembled WGS sequence"/>
</dbReference>
<organism evidence="4 5">
    <name type="scientific">Demequina muriae</name>
    <dbReference type="NCBI Taxonomy" id="3051664"/>
    <lineage>
        <taxon>Bacteria</taxon>
        <taxon>Bacillati</taxon>
        <taxon>Actinomycetota</taxon>
        <taxon>Actinomycetes</taxon>
        <taxon>Micrococcales</taxon>
        <taxon>Demequinaceae</taxon>
        <taxon>Demequina</taxon>
    </lineage>
</organism>
<dbReference type="SUPFAM" id="SSF63817">
    <property type="entry name" value="Sortase"/>
    <property type="match status" value="1"/>
</dbReference>
<sequence length="222" mass="23162">MRTLLALFVSVLLVGCAAAEDGTPSTSPSSPSVASAPPVGPSVGEVRAPVFLGEVEISDTSPETLAELRAVPPERLVVDSLEIDMPVTSVGLEGDGAMEIPESAATAGWYRYGPAPGGEAGNAVLAAHVDDAVIGLGPFSRLLDIDEGARIVIDSADGTETPYEVTRVEKTDKREVDMGLVFDRAGPAQLVLVTCGGRFDWDTGHYEDNVVVYATPVNEPAR</sequence>
<keyword evidence="5" id="KW-1185">Reference proteome</keyword>
<feature type="chain" id="PRO_5047335176" evidence="3">
    <location>
        <begin position="20"/>
        <end position="222"/>
    </location>
</feature>
<evidence type="ECO:0000313" key="5">
    <source>
        <dbReference type="Proteomes" id="UP001172708"/>
    </source>
</evidence>
<dbReference type="PROSITE" id="PS51257">
    <property type="entry name" value="PROKAR_LIPOPROTEIN"/>
    <property type="match status" value="1"/>
</dbReference>
<feature type="signal peptide" evidence="3">
    <location>
        <begin position="1"/>
        <end position="19"/>
    </location>
</feature>
<keyword evidence="1" id="KW-0378">Hydrolase</keyword>
<dbReference type="InterPro" id="IPR042001">
    <property type="entry name" value="Sortase_F"/>
</dbReference>
<reference evidence="4" key="1">
    <citation type="submission" date="2023-06" db="EMBL/GenBank/DDBJ databases">
        <title>Egi l300058.</title>
        <authorList>
            <person name="Gao L."/>
            <person name="Fang B.-Z."/>
            <person name="Li W.-J."/>
        </authorList>
    </citation>
    <scope>NUCLEOTIDE SEQUENCE</scope>
    <source>
        <strain evidence="4">EGI L300058</strain>
    </source>
</reference>
<dbReference type="Pfam" id="PF04203">
    <property type="entry name" value="Sortase"/>
    <property type="match status" value="1"/>
</dbReference>
<protein>
    <submittedName>
        <fullName evidence="4">Class F sortase</fullName>
    </submittedName>
</protein>
<dbReference type="InterPro" id="IPR023365">
    <property type="entry name" value="Sortase_dom-sf"/>
</dbReference>
<name>A0ABT8GH13_9MICO</name>